<keyword evidence="1" id="KW-0645">Protease</keyword>
<dbReference type="GO" id="GO:0006508">
    <property type="term" value="P:proteolysis"/>
    <property type="evidence" value="ECO:0007669"/>
    <property type="project" value="UniProtKB-KW"/>
</dbReference>
<dbReference type="InterPro" id="IPR051458">
    <property type="entry name" value="Cyt/Met_Dipeptidase"/>
</dbReference>
<keyword evidence="2" id="KW-0479">Metal-binding</keyword>
<keyword evidence="5" id="KW-1185">Reference proteome</keyword>
<dbReference type="Gene3D" id="3.30.70.360">
    <property type="match status" value="1"/>
</dbReference>
<dbReference type="PANTHER" id="PTHR43270:SF4">
    <property type="entry name" value="CARNOSINE DIPEPTIDASE 2, ISOFORM A"/>
    <property type="match status" value="1"/>
</dbReference>
<dbReference type="InterPro" id="IPR002933">
    <property type="entry name" value="Peptidase_M20"/>
</dbReference>
<dbReference type="GO" id="GO:0046872">
    <property type="term" value="F:metal ion binding"/>
    <property type="evidence" value="ECO:0007669"/>
    <property type="project" value="UniProtKB-KW"/>
</dbReference>
<protein>
    <submittedName>
        <fullName evidence="4">Uncharacterized protein</fullName>
    </submittedName>
</protein>
<dbReference type="GO" id="GO:0008233">
    <property type="term" value="F:peptidase activity"/>
    <property type="evidence" value="ECO:0007669"/>
    <property type="project" value="UniProtKB-KW"/>
</dbReference>
<dbReference type="Proteomes" id="UP001200034">
    <property type="component" value="Unassembled WGS sequence"/>
</dbReference>
<keyword evidence="3" id="KW-0378">Hydrolase</keyword>
<name>A0AAD4K6S5_9MUSC</name>
<evidence type="ECO:0000313" key="5">
    <source>
        <dbReference type="Proteomes" id="UP001200034"/>
    </source>
</evidence>
<sequence length="591" mass="68157">MICWGEKNSCGIFIDQIATDRCDCLRDYCIRDYPPAQRITVKNHHLNDVIHNIFEKQEINRLELSNFLAIKSIPHDLEYDALNKQAMDRLAQRLTELHFDVEIADVATKDENQPSHYMIFANYFSTPTKNVMLIYGAMDVPAVHSSDPWKYPPFTLTEEGENLYGHGLTTSKGPMVCWIQAIDAWITRTNDLPVNVKLIVTSNSDETPGNLRELFQRRAKFFRAVDVVVSATNLWIVDNVPMLTTCHSGYVHFELEVRAKYRKANDPCPRQYCSCGVHREPMTDLCMLLNTLTDSNGNIRVKGLERHVLPVTQHDWDIFDLVDVGIQDCKLRTGATRLLHEESHPEFLKHRWCMPHLSIHTVDYNCSVSLRDFRAPVSTRARFSIKLVPEQSVRYAKHLIKDHLDTAYRRLQCKNRATLRVIDQLEPTRGTRDSSFNQAAYRAYKRTYNVSAAIPDSVSACMPIINELRRNCSENVQVVGLPFCSIRMQPHQVNESCTKQEYERNCELFATFLFEVACTPPYCKCTEIADFCYEKGRSTDKDFIHMMAPKVLNTHVLYEIDEMEIDRTGDFNKTIPDIKQILLGKRTSIQT</sequence>
<gene>
    <name evidence="4" type="ORF">KR093_008535</name>
</gene>
<evidence type="ECO:0000256" key="2">
    <source>
        <dbReference type="ARBA" id="ARBA00022723"/>
    </source>
</evidence>
<reference evidence="4" key="1">
    <citation type="journal article" date="2021" name="Mol. Ecol. Resour.">
        <title>Phylogenomic analyses of the genus Drosophila reveals genomic signals of climate adaptation.</title>
        <authorList>
            <person name="Li F."/>
            <person name="Rane R.V."/>
            <person name="Luria V."/>
            <person name="Xiong Z."/>
            <person name="Chen J."/>
            <person name="Li Z."/>
            <person name="Catullo R.A."/>
            <person name="Griffin P.C."/>
            <person name="Schiffer M."/>
            <person name="Pearce S."/>
            <person name="Lee S.F."/>
            <person name="McElroy K."/>
            <person name="Stocker A."/>
            <person name="Shirriffs J."/>
            <person name="Cockerell F."/>
            <person name="Coppin C."/>
            <person name="Sgro C.M."/>
            <person name="Karger A."/>
            <person name="Cain J.W."/>
            <person name="Weber J.A."/>
            <person name="Santpere G."/>
            <person name="Kirschner M.W."/>
            <person name="Hoffmann A.A."/>
            <person name="Oakeshott J.G."/>
            <person name="Zhang G."/>
        </authorList>
    </citation>
    <scope>NUCLEOTIDE SEQUENCE</scope>
    <source>
        <strain evidence="4">BGI-SZ-2011g</strain>
    </source>
</reference>
<dbReference type="EMBL" id="JAJJHW010001127">
    <property type="protein sequence ID" value="KAH8378027.1"/>
    <property type="molecule type" value="Genomic_DNA"/>
</dbReference>
<organism evidence="4 5">
    <name type="scientific">Drosophila rubida</name>
    <dbReference type="NCBI Taxonomy" id="30044"/>
    <lineage>
        <taxon>Eukaryota</taxon>
        <taxon>Metazoa</taxon>
        <taxon>Ecdysozoa</taxon>
        <taxon>Arthropoda</taxon>
        <taxon>Hexapoda</taxon>
        <taxon>Insecta</taxon>
        <taxon>Pterygota</taxon>
        <taxon>Neoptera</taxon>
        <taxon>Endopterygota</taxon>
        <taxon>Diptera</taxon>
        <taxon>Brachycera</taxon>
        <taxon>Muscomorpha</taxon>
        <taxon>Ephydroidea</taxon>
        <taxon>Drosophilidae</taxon>
        <taxon>Drosophila</taxon>
    </lineage>
</organism>
<dbReference type="Gene3D" id="3.40.630.10">
    <property type="entry name" value="Zn peptidases"/>
    <property type="match status" value="1"/>
</dbReference>
<comment type="caution">
    <text evidence="4">The sequence shown here is derived from an EMBL/GenBank/DDBJ whole genome shotgun (WGS) entry which is preliminary data.</text>
</comment>
<dbReference type="AlphaFoldDB" id="A0AAD4K6S5"/>
<proteinExistence type="predicted"/>
<evidence type="ECO:0000313" key="4">
    <source>
        <dbReference type="EMBL" id="KAH8378027.1"/>
    </source>
</evidence>
<dbReference type="SUPFAM" id="SSF53187">
    <property type="entry name" value="Zn-dependent exopeptidases"/>
    <property type="match status" value="1"/>
</dbReference>
<accession>A0AAD4K6S5</accession>
<dbReference type="Pfam" id="PF01546">
    <property type="entry name" value="Peptidase_M20"/>
    <property type="match status" value="1"/>
</dbReference>
<evidence type="ECO:0000256" key="1">
    <source>
        <dbReference type="ARBA" id="ARBA00022670"/>
    </source>
</evidence>
<evidence type="ECO:0000256" key="3">
    <source>
        <dbReference type="ARBA" id="ARBA00022801"/>
    </source>
</evidence>
<dbReference type="PANTHER" id="PTHR43270">
    <property type="entry name" value="BETA-ALA-HIS DIPEPTIDASE"/>
    <property type="match status" value="1"/>
</dbReference>